<dbReference type="Proteomes" id="UP000276215">
    <property type="component" value="Unassembled WGS sequence"/>
</dbReference>
<feature type="signal peptide" evidence="1">
    <location>
        <begin position="1"/>
        <end position="29"/>
    </location>
</feature>
<proteinExistence type="predicted"/>
<feature type="chain" id="PRO_5018048207" description="Secreted protein" evidence="1">
    <location>
        <begin position="30"/>
        <end position="76"/>
    </location>
</feature>
<sequence length="76" mass="9151">MGQWGFWLPRRKCLLVVVLVFSDMNGTWKGDSCRQTLEVHFEFSFRCWKYWLRSIHSDHFIGASLVRENTKLMVRL</sequence>
<gene>
    <name evidence="2" type="ORF">L873DRAFT_194819</name>
</gene>
<accession>A0A3N4J540</accession>
<dbReference type="AlphaFoldDB" id="A0A3N4J540"/>
<organism evidence="2 3">
    <name type="scientific">Choiromyces venosus 120613-1</name>
    <dbReference type="NCBI Taxonomy" id="1336337"/>
    <lineage>
        <taxon>Eukaryota</taxon>
        <taxon>Fungi</taxon>
        <taxon>Dikarya</taxon>
        <taxon>Ascomycota</taxon>
        <taxon>Pezizomycotina</taxon>
        <taxon>Pezizomycetes</taxon>
        <taxon>Pezizales</taxon>
        <taxon>Tuberaceae</taxon>
        <taxon>Choiromyces</taxon>
    </lineage>
</organism>
<evidence type="ECO:0000256" key="1">
    <source>
        <dbReference type="SAM" id="SignalP"/>
    </source>
</evidence>
<evidence type="ECO:0008006" key="4">
    <source>
        <dbReference type="Google" id="ProtNLM"/>
    </source>
</evidence>
<name>A0A3N4J540_9PEZI</name>
<evidence type="ECO:0000313" key="3">
    <source>
        <dbReference type="Proteomes" id="UP000276215"/>
    </source>
</evidence>
<reference evidence="2 3" key="1">
    <citation type="journal article" date="2018" name="Nat. Ecol. Evol.">
        <title>Pezizomycetes genomes reveal the molecular basis of ectomycorrhizal truffle lifestyle.</title>
        <authorList>
            <person name="Murat C."/>
            <person name="Payen T."/>
            <person name="Noel B."/>
            <person name="Kuo A."/>
            <person name="Morin E."/>
            <person name="Chen J."/>
            <person name="Kohler A."/>
            <person name="Krizsan K."/>
            <person name="Balestrini R."/>
            <person name="Da Silva C."/>
            <person name="Montanini B."/>
            <person name="Hainaut M."/>
            <person name="Levati E."/>
            <person name="Barry K.W."/>
            <person name="Belfiori B."/>
            <person name="Cichocki N."/>
            <person name="Clum A."/>
            <person name="Dockter R.B."/>
            <person name="Fauchery L."/>
            <person name="Guy J."/>
            <person name="Iotti M."/>
            <person name="Le Tacon F."/>
            <person name="Lindquist E.A."/>
            <person name="Lipzen A."/>
            <person name="Malagnac F."/>
            <person name="Mello A."/>
            <person name="Molinier V."/>
            <person name="Miyauchi S."/>
            <person name="Poulain J."/>
            <person name="Riccioni C."/>
            <person name="Rubini A."/>
            <person name="Sitrit Y."/>
            <person name="Splivallo R."/>
            <person name="Traeger S."/>
            <person name="Wang M."/>
            <person name="Zifcakova L."/>
            <person name="Wipf D."/>
            <person name="Zambonelli A."/>
            <person name="Paolocci F."/>
            <person name="Nowrousian M."/>
            <person name="Ottonello S."/>
            <person name="Baldrian P."/>
            <person name="Spatafora J.W."/>
            <person name="Henrissat B."/>
            <person name="Nagy L.G."/>
            <person name="Aury J.M."/>
            <person name="Wincker P."/>
            <person name="Grigoriev I.V."/>
            <person name="Bonfante P."/>
            <person name="Martin F.M."/>
        </authorList>
    </citation>
    <scope>NUCLEOTIDE SEQUENCE [LARGE SCALE GENOMIC DNA]</scope>
    <source>
        <strain evidence="2 3">120613-1</strain>
    </source>
</reference>
<keyword evidence="3" id="KW-1185">Reference proteome</keyword>
<protein>
    <recommendedName>
        <fullName evidence="4">Secreted protein</fullName>
    </recommendedName>
</protein>
<evidence type="ECO:0000313" key="2">
    <source>
        <dbReference type="EMBL" id="RPA92367.1"/>
    </source>
</evidence>
<keyword evidence="1" id="KW-0732">Signal</keyword>
<dbReference type="EMBL" id="ML120474">
    <property type="protein sequence ID" value="RPA92367.1"/>
    <property type="molecule type" value="Genomic_DNA"/>
</dbReference>